<evidence type="ECO:0000313" key="1">
    <source>
        <dbReference type="EMBL" id="CUS15538.1"/>
    </source>
</evidence>
<proteinExistence type="predicted"/>
<dbReference type="EMBL" id="LN890945">
    <property type="protein sequence ID" value="CUS15538.1"/>
    <property type="molecule type" value="Genomic_DNA"/>
</dbReference>
<evidence type="ECO:0000313" key="2">
    <source>
        <dbReference type="Proteomes" id="UP001412239"/>
    </source>
</evidence>
<name>A0A292Q9C9_9PEZI</name>
<dbReference type="Proteomes" id="UP001412239">
    <property type="component" value="Unassembled WGS sequence"/>
</dbReference>
<organism evidence="1 2">
    <name type="scientific">Tuber aestivum</name>
    <name type="common">summer truffle</name>
    <dbReference type="NCBI Taxonomy" id="59557"/>
    <lineage>
        <taxon>Eukaryota</taxon>
        <taxon>Fungi</taxon>
        <taxon>Dikarya</taxon>
        <taxon>Ascomycota</taxon>
        <taxon>Pezizomycotina</taxon>
        <taxon>Pezizomycetes</taxon>
        <taxon>Pezizales</taxon>
        <taxon>Tuberaceae</taxon>
        <taxon>Tuber</taxon>
    </lineage>
</organism>
<gene>
    <name evidence="1" type="ORF">GSTUAT00000241001</name>
</gene>
<reference evidence="1" key="1">
    <citation type="submission" date="2015-10" db="EMBL/GenBank/DDBJ databases">
        <authorList>
            <person name="Regsiter A."/>
            <person name="william w."/>
        </authorList>
    </citation>
    <scope>NUCLEOTIDE SEQUENCE</scope>
    <source>
        <strain evidence="1">Montdore</strain>
    </source>
</reference>
<sequence length="107" mass="12292">MRVLMHNTQEEVLEQSQQCEDHVGRCHTEAREKGREGVFVMRRGHMVIWKQGRGRNRLRLYCAVPVNPTDLVTETFEPVGITFHPVAASMSHDCTPNAIVLFDHRVP</sequence>
<accession>A0A292Q9C9</accession>
<dbReference type="Gene3D" id="2.170.270.10">
    <property type="entry name" value="SET domain"/>
    <property type="match status" value="1"/>
</dbReference>
<dbReference type="InterPro" id="IPR046341">
    <property type="entry name" value="SET_dom_sf"/>
</dbReference>
<keyword evidence="2" id="KW-1185">Reference proteome</keyword>
<dbReference type="AlphaFoldDB" id="A0A292Q9C9"/>
<protein>
    <submittedName>
        <fullName evidence="1">Uncharacterized protein</fullName>
    </submittedName>
</protein>